<keyword evidence="2" id="KW-0472">Membrane</keyword>
<evidence type="ECO:0000256" key="2">
    <source>
        <dbReference type="SAM" id="Phobius"/>
    </source>
</evidence>
<dbReference type="PANTHER" id="PTHR42069">
    <property type="entry name" value="HYPHAL ANASTAMOSIS-8 PROTEIN"/>
    <property type="match status" value="1"/>
</dbReference>
<feature type="region of interest" description="Disordered" evidence="1">
    <location>
        <begin position="1"/>
        <end position="29"/>
    </location>
</feature>
<organism evidence="3 4">
    <name type="scientific">Hyaloscypha variabilis (strain UAMH 11265 / GT02V1 / F)</name>
    <name type="common">Meliniomyces variabilis</name>
    <dbReference type="NCBI Taxonomy" id="1149755"/>
    <lineage>
        <taxon>Eukaryota</taxon>
        <taxon>Fungi</taxon>
        <taxon>Dikarya</taxon>
        <taxon>Ascomycota</taxon>
        <taxon>Pezizomycotina</taxon>
        <taxon>Leotiomycetes</taxon>
        <taxon>Helotiales</taxon>
        <taxon>Hyaloscyphaceae</taxon>
        <taxon>Hyaloscypha</taxon>
        <taxon>Hyaloscypha variabilis</taxon>
    </lineage>
</organism>
<proteinExistence type="predicted"/>
<dbReference type="AlphaFoldDB" id="A0A2J6S7Y4"/>
<feature type="compositionally biased region" description="Polar residues" evidence="1">
    <location>
        <begin position="1"/>
        <end position="10"/>
    </location>
</feature>
<sequence>MDTKTQTTVTAAPVDEKTPLNDQSKTQADVKTAAAVVDRSSKGADTPLSPTFSTETEWKITIQNNDGSTNEIMLSPTSVTAPNHQEVRIVMPGAKEEDVDDMEAGKGLSAEETAKKARRMQIYIIIQQSLTALFSIVIIIVMALTLIIYFNSKSSTGAWPSNPILAPTIVLLTMATLSCIADLITLFMHACSGKWVTTMTKTVARIRVIVGFLQAIATAAGAGYLQSAKSSGSDLWGSSCNAPTGPNTIVNNDQSTVCNSNYLAYALAIGTVVIHVLSIIMALWALLKPSGDLKSNAGEAATVLQDAEDKDTQYITNLTKPPTSS</sequence>
<evidence type="ECO:0000256" key="1">
    <source>
        <dbReference type="SAM" id="MobiDB-lite"/>
    </source>
</evidence>
<evidence type="ECO:0008006" key="5">
    <source>
        <dbReference type="Google" id="ProtNLM"/>
    </source>
</evidence>
<feature type="transmembrane region" description="Helical" evidence="2">
    <location>
        <begin position="262"/>
        <end position="287"/>
    </location>
</feature>
<name>A0A2J6S7Y4_HYAVF</name>
<keyword evidence="2" id="KW-1133">Transmembrane helix</keyword>
<keyword evidence="2" id="KW-0812">Transmembrane</keyword>
<reference evidence="3 4" key="1">
    <citation type="submission" date="2016-04" db="EMBL/GenBank/DDBJ databases">
        <title>A degradative enzymes factory behind the ericoid mycorrhizal symbiosis.</title>
        <authorList>
            <consortium name="DOE Joint Genome Institute"/>
            <person name="Martino E."/>
            <person name="Morin E."/>
            <person name="Grelet G."/>
            <person name="Kuo A."/>
            <person name="Kohler A."/>
            <person name="Daghino S."/>
            <person name="Barry K."/>
            <person name="Choi C."/>
            <person name="Cichocki N."/>
            <person name="Clum A."/>
            <person name="Copeland A."/>
            <person name="Hainaut M."/>
            <person name="Haridas S."/>
            <person name="Labutti K."/>
            <person name="Lindquist E."/>
            <person name="Lipzen A."/>
            <person name="Khouja H.-R."/>
            <person name="Murat C."/>
            <person name="Ohm R."/>
            <person name="Olson A."/>
            <person name="Spatafora J."/>
            <person name="Veneault-Fourrey C."/>
            <person name="Henrissat B."/>
            <person name="Grigoriev I."/>
            <person name="Martin F."/>
            <person name="Perotto S."/>
        </authorList>
    </citation>
    <scope>NUCLEOTIDE SEQUENCE [LARGE SCALE GENOMIC DNA]</scope>
    <source>
        <strain evidence="3 4">F</strain>
    </source>
</reference>
<feature type="transmembrane region" description="Helical" evidence="2">
    <location>
        <begin position="122"/>
        <end position="152"/>
    </location>
</feature>
<accession>A0A2J6S7Y4</accession>
<dbReference type="PANTHER" id="PTHR42069:SF1">
    <property type="entry name" value="MARVEL DOMAIN-CONTAINING PROTEIN"/>
    <property type="match status" value="1"/>
</dbReference>
<protein>
    <recommendedName>
        <fullName evidence="5">MARVEL domain-containing protein</fullName>
    </recommendedName>
</protein>
<dbReference type="OrthoDB" id="5371583at2759"/>
<dbReference type="EMBL" id="KZ613939">
    <property type="protein sequence ID" value="PMD46851.1"/>
    <property type="molecule type" value="Genomic_DNA"/>
</dbReference>
<feature type="transmembrane region" description="Helical" evidence="2">
    <location>
        <begin position="164"/>
        <end position="187"/>
    </location>
</feature>
<evidence type="ECO:0000313" key="4">
    <source>
        <dbReference type="Proteomes" id="UP000235786"/>
    </source>
</evidence>
<feature type="compositionally biased region" description="Polar residues" evidence="1">
    <location>
        <begin position="20"/>
        <end position="29"/>
    </location>
</feature>
<feature type="transmembrane region" description="Helical" evidence="2">
    <location>
        <begin position="208"/>
        <end position="226"/>
    </location>
</feature>
<keyword evidence="4" id="KW-1185">Reference proteome</keyword>
<gene>
    <name evidence="3" type="ORF">L207DRAFT_613685</name>
</gene>
<evidence type="ECO:0000313" key="3">
    <source>
        <dbReference type="EMBL" id="PMD46851.1"/>
    </source>
</evidence>
<dbReference type="Proteomes" id="UP000235786">
    <property type="component" value="Unassembled WGS sequence"/>
</dbReference>